<dbReference type="PANTHER" id="PTHR43581:SF4">
    <property type="entry name" value="ATP_GTP PHOSPHATASE"/>
    <property type="match status" value="1"/>
</dbReference>
<organism evidence="2">
    <name type="scientific">Pseudomonas fluorescens</name>
    <dbReference type="NCBI Taxonomy" id="294"/>
    <lineage>
        <taxon>Bacteria</taxon>
        <taxon>Pseudomonadati</taxon>
        <taxon>Pseudomonadota</taxon>
        <taxon>Gammaproteobacteria</taxon>
        <taxon>Pseudomonadales</taxon>
        <taxon>Pseudomonadaceae</taxon>
        <taxon>Pseudomonas</taxon>
    </lineage>
</organism>
<gene>
    <name evidence="2" type="ORF">PS683_01240</name>
</gene>
<name>A0A5E6MK71_PSEFL</name>
<sequence length="552" mass="62200">MTIETAFHLRNYKSFGQIGAGLEVIKPINVIVGRNNIGKSALLHALDFLCEEKLNTSNINTCVEITQPITMPQLHPQFLQNTSGGDLPGNHWRDHGEKFVDALMTWKEISSEILSIVNIDALASEAETKRLSRLKISSTLRSFRHIKLDADRDITPEVITDDMALSTSGVGATQIIHKYLQHVGFERHYIQEKLLNALNTIFSPDNTFNEIVTRYHSESNKWEIFLGEENKGPIALSASGSGLKTVILSLINLLVRPNYEGKSISKYIFSLEELENNLHPALQRNLFIYLENFATQNNCHIFLTTHSNVAIDIFGSSEHAQILHVTRGDDGVIGNTYSGEATGHGVLDDLGVRASDLLQANGLIWVEGPSDRVFLKKWIDIWGKGELSEGRHYQFVFYGGSVLANIDASLPDDETREAIKAFKINRNFAFVCDSDRKHSSGSLKPRVATLISEVADTRALVWVTRCKEIENYIPKEAFEIVHNVQNLQQIGEFEPIQDYLNNNRISKAKAYTDKHNKAFAYADHLTQENLAFRPELEEKVMELVKKIRAWNS</sequence>
<protein>
    <recommendedName>
        <fullName evidence="1">Endonuclease GajA/Old nuclease/RecF-like AAA domain-containing protein</fullName>
    </recommendedName>
</protein>
<dbReference type="InterPro" id="IPR027417">
    <property type="entry name" value="P-loop_NTPase"/>
</dbReference>
<dbReference type="InterPro" id="IPR041685">
    <property type="entry name" value="AAA_GajA/Old/RecF-like"/>
</dbReference>
<dbReference type="InterPro" id="IPR051396">
    <property type="entry name" value="Bact_Antivir_Def_Nuclease"/>
</dbReference>
<dbReference type="GO" id="GO:0005524">
    <property type="term" value="F:ATP binding"/>
    <property type="evidence" value="ECO:0007669"/>
    <property type="project" value="InterPro"/>
</dbReference>
<proteinExistence type="predicted"/>
<evidence type="ECO:0000313" key="2">
    <source>
        <dbReference type="EMBL" id="VVM12947.1"/>
    </source>
</evidence>
<evidence type="ECO:0000259" key="1">
    <source>
        <dbReference type="Pfam" id="PF13175"/>
    </source>
</evidence>
<dbReference type="EMBL" id="LR700641">
    <property type="protein sequence ID" value="VVM12947.1"/>
    <property type="molecule type" value="Genomic_DNA"/>
</dbReference>
<dbReference type="AlphaFoldDB" id="A0A5E6MK71"/>
<dbReference type="GO" id="GO:0016887">
    <property type="term" value="F:ATP hydrolysis activity"/>
    <property type="evidence" value="ECO:0007669"/>
    <property type="project" value="InterPro"/>
</dbReference>
<reference evidence="2" key="1">
    <citation type="submission" date="2019-09" db="EMBL/GenBank/DDBJ databases">
        <authorList>
            <person name="Chandra G."/>
            <person name="Truman W A."/>
        </authorList>
    </citation>
    <scope>NUCLEOTIDE SEQUENCE</scope>
    <source>
        <strain evidence="2">PS683</strain>
    </source>
</reference>
<dbReference type="PANTHER" id="PTHR43581">
    <property type="entry name" value="ATP/GTP PHOSPHATASE"/>
    <property type="match status" value="1"/>
</dbReference>
<dbReference type="SUPFAM" id="SSF52540">
    <property type="entry name" value="P-loop containing nucleoside triphosphate hydrolases"/>
    <property type="match status" value="1"/>
</dbReference>
<dbReference type="Gene3D" id="3.40.50.300">
    <property type="entry name" value="P-loop containing nucleotide triphosphate hydrolases"/>
    <property type="match status" value="1"/>
</dbReference>
<feature type="domain" description="Endonuclease GajA/Old nuclease/RecF-like AAA" evidence="1">
    <location>
        <begin position="7"/>
        <end position="58"/>
    </location>
</feature>
<feature type="domain" description="Endonuclease GajA/Old nuclease/RecF-like AAA" evidence="1">
    <location>
        <begin position="195"/>
        <end position="308"/>
    </location>
</feature>
<accession>A0A5E6MK71</accession>
<dbReference type="Pfam" id="PF13175">
    <property type="entry name" value="AAA_15"/>
    <property type="match status" value="2"/>
</dbReference>